<evidence type="ECO:0000313" key="4">
    <source>
        <dbReference type="EMBL" id="MBG6093434.1"/>
    </source>
</evidence>
<comment type="caution">
    <text evidence="4">The sequence shown here is derived from an EMBL/GenBank/DDBJ whole genome shotgun (WGS) entry which is preliminary data.</text>
</comment>
<dbReference type="InterPro" id="IPR006311">
    <property type="entry name" value="TAT_signal"/>
</dbReference>
<keyword evidence="5" id="KW-1185">Reference proteome</keyword>
<feature type="chain" id="PRO_5037481899" description="WD40 repeat domain-containing protein" evidence="3">
    <location>
        <begin position="38"/>
        <end position="386"/>
    </location>
</feature>
<dbReference type="PROSITE" id="PS51318">
    <property type="entry name" value="TAT"/>
    <property type="match status" value="1"/>
</dbReference>
<feature type="signal peptide" evidence="3">
    <location>
        <begin position="1"/>
        <end position="37"/>
    </location>
</feature>
<evidence type="ECO:0000256" key="3">
    <source>
        <dbReference type="SAM" id="SignalP"/>
    </source>
</evidence>
<proteinExistence type="predicted"/>
<dbReference type="RefSeq" id="WP_197015498.1">
    <property type="nucleotide sequence ID" value="NZ_BAABES010000030.1"/>
</dbReference>
<feature type="transmembrane region" description="Helical" evidence="2">
    <location>
        <begin position="364"/>
        <end position="382"/>
    </location>
</feature>
<evidence type="ECO:0000256" key="1">
    <source>
        <dbReference type="SAM" id="MobiDB-lite"/>
    </source>
</evidence>
<dbReference type="Proteomes" id="UP000614047">
    <property type="component" value="Unassembled WGS sequence"/>
</dbReference>
<dbReference type="EMBL" id="JADOUA010000001">
    <property type="protein sequence ID" value="MBG6093434.1"/>
    <property type="molecule type" value="Genomic_DNA"/>
</dbReference>
<dbReference type="SUPFAM" id="SSF101898">
    <property type="entry name" value="NHL repeat"/>
    <property type="match status" value="1"/>
</dbReference>
<feature type="region of interest" description="Disordered" evidence="1">
    <location>
        <begin position="324"/>
        <end position="361"/>
    </location>
</feature>
<keyword evidence="2" id="KW-1133">Transmembrane helix</keyword>
<evidence type="ECO:0000256" key="2">
    <source>
        <dbReference type="SAM" id="Phobius"/>
    </source>
</evidence>
<gene>
    <name evidence="4" type="ORF">IW256_007547</name>
</gene>
<name>A0A931DLJ1_9ACTN</name>
<protein>
    <recommendedName>
        <fullName evidence="6">WD40 repeat domain-containing protein</fullName>
    </recommendedName>
</protein>
<dbReference type="Gene3D" id="2.120.10.30">
    <property type="entry name" value="TolB, C-terminal domain"/>
    <property type="match status" value="1"/>
</dbReference>
<reference evidence="4" key="1">
    <citation type="submission" date="2020-11" db="EMBL/GenBank/DDBJ databases">
        <title>Sequencing the genomes of 1000 actinobacteria strains.</title>
        <authorList>
            <person name="Klenk H.-P."/>
        </authorList>
    </citation>
    <scope>NUCLEOTIDE SEQUENCE</scope>
    <source>
        <strain evidence="4">DSM 43175</strain>
    </source>
</reference>
<keyword evidence="2" id="KW-0812">Transmembrane</keyword>
<keyword evidence="3" id="KW-0732">Signal</keyword>
<dbReference type="InterPro" id="IPR011042">
    <property type="entry name" value="6-blade_b-propeller_TolB-like"/>
</dbReference>
<keyword evidence="2" id="KW-0472">Membrane</keyword>
<organism evidence="4 5">
    <name type="scientific">Actinomadura viridis</name>
    <dbReference type="NCBI Taxonomy" id="58110"/>
    <lineage>
        <taxon>Bacteria</taxon>
        <taxon>Bacillati</taxon>
        <taxon>Actinomycetota</taxon>
        <taxon>Actinomycetes</taxon>
        <taxon>Streptosporangiales</taxon>
        <taxon>Thermomonosporaceae</taxon>
        <taxon>Actinomadura</taxon>
    </lineage>
</organism>
<sequence>MSLRPPHRRQAVLRAGAALALPAGGLAWTLPAPPATASTAASTTASAGTAAAPRTPYTGAYTGTGAGARAQRAAPDDEIAFTVSDPRITESSGLAVSRRHRGVTYTHNDSGGVAQIFALGPDGRTRAVLTLAGAGARDWEAMAMGRDEQGRPAIFVADIGDNLGGAWPYVTVYRVTEPERLRTRTLRATAFRFKYEDGPRNAETMMINPRTNRLYIASKLFSAAVYEAPARLSTRGTNLLRKVGDAPAIATDGAFAPDGSGYAIRTYFGARLYRVDAKGRPGRMLTSIGLPRQQQGESLTYSADGRSLLVGSEGPAQAVYRVPLPKDALPSPGPSGSSRNGDGEGNGGGAGSAEEGRRDSTGPSLGLIIALSIAAAVGYGLLRRRS</sequence>
<accession>A0A931DLJ1</accession>
<dbReference type="AlphaFoldDB" id="A0A931DLJ1"/>
<evidence type="ECO:0008006" key="6">
    <source>
        <dbReference type="Google" id="ProtNLM"/>
    </source>
</evidence>
<evidence type="ECO:0000313" key="5">
    <source>
        <dbReference type="Proteomes" id="UP000614047"/>
    </source>
</evidence>